<comment type="caution">
    <text evidence="1">The sequence shown here is derived from an EMBL/GenBank/DDBJ whole genome shotgun (WGS) entry which is preliminary data.</text>
</comment>
<proteinExistence type="predicted"/>
<organism evidence="1 2">
    <name type="scientific">Leucogyrophana mollusca</name>
    <dbReference type="NCBI Taxonomy" id="85980"/>
    <lineage>
        <taxon>Eukaryota</taxon>
        <taxon>Fungi</taxon>
        <taxon>Dikarya</taxon>
        <taxon>Basidiomycota</taxon>
        <taxon>Agaricomycotina</taxon>
        <taxon>Agaricomycetes</taxon>
        <taxon>Agaricomycetidae</taxon>
        <taxon>Boletales</taxon>
        <taxon>Boletales incertae sedis</taxon>
        <taxon>Leucogyrophana</taxon>
    </lineage>
</organism>
<reference evidence="1" key="1">
    <citation type="journal article" date="2021" name="New Phytol.">
        <title>Evolutionary innovations through gain and loss of genes in the ectomycorrhizal Boletales.</title>
        <authorList>
            <person name="Wu G."/>
            <person name="Miyauchi S."/>
            <person name="Morin E."/>
            <person name="Kuo A."/>
            <person name="Drula E."/>
            <person name="Varga T."/>
            <person name="Kohler A."/>
            <person name="Feng B."/>
            <person name="Cao Y."/>
            <person name="Lipzen A."/>
            <person name="Daum C."/>
            <person name="Hundley H."/>
            <person name="Pangilinan J."/>
            <person name="Johnson J."/>
            <person name="Barry K."/>
            <person name="LaButti K."/>
            <person name="Ng V."/>
            <person name="Ahrendt S."/>
            <person name="Min B."/>
            <person name="Choi I.G."/>
            <person name="Park H."/>
            <person name="Plett J.M."/>
            <person name="Magnuson J."/>
            <person name="Spatafora J.W."/>
            <person name="Nagy L.G."/>
            <person name="Henrissat B."/>
            <person name="Grigoriev I.V."/>
            <person name="Yang Z.L."/>
            <person name="Xu J."/>
            <person name="Martin F.M."/>
        </authorList>
    </citation>
    <scope>NUCLEOTIDE SEQUENCE</scope>
    <source>
        <strain evidence="1">KUC20120723A-06</strain>
    </source>
</reference>
<evidence type="ECO:0000313" key="1">
    <source>
        <dbReference type="EMBL" id="KAH7926774.1"/>
    </source>
</evidence>
<accession>A0ACB8BM04</accession>
<dbReference type="EMBL" id="MU266377">
    <property type="protein sequence ID" value="KAH7926774.1"/>
    <property type="molecule type" value="Genomic_DNA"/>
</dbReference>
<sequence>MAGPPQAHAPSFISSRSADVILSDIRPTKLTAEALHSINVLLDEFLYNILGAAQALTTSRIRNGLHKVLPTTLGKEAILEAEVELRAYWERTGGAPGSGSSQGTGEDSKFHLQWAYELLRLKCEAYSTLSDTDENSDAEARLYERMNADGFPPPKQLLLAPAALYLTAILESVCEHILSNVGRVASRDSSRATANSQDLFVALCEDSAIYGLFKDMKVYEQIETLSKLPKSRRSKSISHDRTNTASPSGTRDSGVSRQEPSLSGSRPRISSESSSTGPTLVAGSNNHSSRSSFEKARAIKLFAANGRASQDQTNGNDLPNGHKKTESIVSAAAKQSVHSLGDRSPSSPTFSNDDGRSQEFDDMMRSGSTMKVSLTPDRLRTMEVFNKEKARSIGRQKGSLRAKETNGVGVPPVPVMAEPPKRTRPSLRHVDSIIEDEDLENQISPTKPPPPSRPRQLSAAAASAFSAPSLGRVRSSSASNLSATKNAIFTSRQSSRTDIASFPKPPSSTTNIAQRRDKPAPSALDMDASRPPRTRVVTRNRESLDIDDIMGSSDAEEVESTNDPQPNRKRGVSTGARELIDFLAEGPPEPPAKVATSSFANESSASLSTPKKTGRLQRMISRITLSGSDKARADGDTAKSSTRKGGNLSPQDAPPTPFSSSKSVTNFSPLANKPVPPRYPIDAPSSSSSDSRSSIDKIQAPVPRQRITSFSRKPVPAWNTPTPSPEPPMPVPAATTKDIVESSTSISTRPPNGDVVDQHVSQGVTLQDSNISAPIYPVTHNESPARASSTVKSVPPAVDAPERTSSKGALSPPSGATSNTISPTHTSVAEHAQDMRRLLSHATSADECRLLVDIFMTRARLSGGVPPSPSLSVDHSLGPNIETTVVELFLGGAHSDPSLGDRPELTETLDVQPHIPTASPSGTTSPTDTI</sequence>
<gene>
    <name evidence="1" type="ORF">BV22DRAFT_1111470</name>
</gene>
<evidence type="ECO:0000313" key="2">
    <source>
        <dbReference type="Proteomes" id="UP000790709"/>
    </source>
</evidence>
<name>A0ACB8BM04_9AGAM</name>
<dbReference type="Proteomes" id="UP000790709">
    <property type="component" value="Unassembled WGS sequence"/>
</dbReference>
<keyword evidence="2" id="KW-1185">Reference proteome</keyword>
<protein>
    <submittedName>
        <fullName evidence="1">Uncharacterized protein</fullName>
    </submittedName>
</protein>